<reference evidence="2" key="1">
    <citation type="submission" date="2021-02" db="EMBL/GenBank/DDBJ databases">
        <authorList>
            <person name="Nowell W R."/>
        </authorList>
    </citation>
    <scope>NUCLEOTIDE SEQUENCE</scope>
</reference>
<gene>
    <name evidence="1" type="ORF">OVA965_LOCUS38073</name>
    <name evidence="2" type="ORF">TMI583_LOCUS39217</name>
</gene>
<dbReference type="Proteomes" id="UP000677228">
    <property type="component" value="Unassembled WGS sequence"/>
</dbReference>
<proteinExistence type="predicted"/>
<organism evidence="2 3">
    <name type="scientific">Didymodactylos carnosus</name>
    <dbReference type="NCBI Taxonomy" id="1234261"/>
    <lineage>
        <taxon>Eukaryota</taxon>
        <taxon>Metazoa</taxon>
        <taxon>Spiralia</taxon>
        <taxon>Gnathifera</taxon>
        <taxon>Rotifera</taxon>
        <taxon>Eurotatoria</taxon>
        <taxon>Bdelloidea</taxon>
        <taxon>Philodinida</taxon>
        <taxon>Philodinidae</taxon>
        <taxon>Didymodactylos</taxon>
    </lineage>
</organism>
<sequence>SPSGLGKDRLRDADADGYCRSLKSLPIKPLNAILFPDGEVFVAANAGESLFRRADFTFFLETVMSDNPVPISSVVLSWSCLFAVKRLLASREERLKFN</sequence>
<dbReference type="EMBL" id="CAJOBA010059193">
    <property type="protein sequence ID" value="CAF4313956.1"/>
    <property type="molecule type" value="Genomic_DNA"/>
</dbReference>
<evidence type="ECO:0000313" key="1">
    <source>
        <dbReference type="EMBL" id="CAF1527250.1"/>
    </source>
</evidence>
<accession>A0A8S2TY38</accession>
<dbReference type="Proteomes" id="UP000682733">
    <property type="component" value="Unassembled WGS sequence"/>
</dbReference>
<comment type="caution">
    <text evidence="2">The sequence shown here is derived from an EMBL/GenBank/DDBJ whole genome shotgun (WGS) entry which is preliminary data.</text>
</comment>
<evidence type="ECO:0000313" key="2">
    <source>
        <dbReference type="EMBL" id="CAF4313956.1"/>
    </source>
</evidence>
<protein>
    <submittedName>
        <fullName evidence="2">Uncharacterized protein</fullName>
    </submittedName>
</protein>
<dbReference type="EMBL" id="CAJNOK010037003">
    <property type="protein sequence ID" value="CAF1527250.1"/>
    <property type="molecule type" value="Genomic_DNA"/>
</dbReference>
<name>A0A8S2TY38_9BILA</name>
<feature type="non-terminal residue" evidence="2">
    <location>
        <position position="1"/>
    </location>
</feature>
<evidence type="ECO:0000313" key="3">
    <source>
        <dbReference type="Proteomes" id="UP000682733"/>
    </source>
</evidence>
<dbReference type="AlphaFoldDB" id="A0A8S2TY38"/>